<keyword evidence="7" id="KW-1185">Reference proteome</keyword>
<dbReference type="InterPro" id="IPR016186">
    <property type="entry name" value="C-type_lectin-like/link_sf"/>
</dbReference>
<feature type="domain" description="C-type lectin" evidence="5">
    <location>
        <begin position="111"/>
        <end position="215"/>
    </location>
</feature>
<accession>A0A8B9IKL6</accession>
<keyword evidence="2" id="KW-0430">Lectin</keyword>
<dbReference type="InterPro" id="IPR033992">
    <property type="entry name" value="NKR-like_CTLD"/>
</dbReference>
<dbReference type="InterPro" id="IPR050828">
    <property type="entry name" value="C-type_lectin/matrix_domain"/>
</dbReference>
<keyword evidence="4" id="KW-1133">Transmembrane helix</keyword>
<feature type="region of interest" description="Disordered" evidence="3">
    <location>
        <begin position="1"/>
        <end position="56"/>
    </location>
</feature>
<dbReference type="GO" id="GO:0005886">
    <property type="term" value="C:plasma membrane"/>
    <property type="evidence" value="ECO:0007669"/>
    <property type="project" value="UniProtKB-SubCell"/>
</dbReference>
<reference evidence="6" key="1">
    <citation type="submission" date="2025-08" db="UniProtKB">
        <authorList>
            <consortium name="Ensembl"/>
        </authorList>
    </citation>
    <scope>IDENTIFICATION</scope>
</reference>
<protein>
    <recommendedName>
        <fullName evidence="5">C-type lectin domain-containing protein</fullName>
    </recommendedName>
</protein>
<sequence length="241" mass="26302">MPSDVLSPDGSLNTMVQDEESGLTSRYEDPDQPQDPQDTVVPLHPEMPTDAAPTGSNRTRRCLGKVCTAREPCVLAGILILMFFFLFAGLSAVLGQKAAPVLACPYEWVGYRNVCYYLSGRQEQGSWNWSQEQCTTHGASLATVTRDWELNFLRQLKDSADSWLGLRRQGERLLCVDGSPFKETFLVQGHAECVYLNGEDVATSSCQQSRPYICSKAVGAAPENGGGETTFPVLDTGGSSH</sequence>
<evidence type="ECO:0000259" key="5">
    <source>
        <dbReference type="PROSITE" id="PS50041"/>
    </source>
</evidence>
<keyword evidence="4" id="KW-0812">Transmembrane</keyword>
<evidence type="ECO:0000313" key="7">
    <source>
        <dbReference type="Proteomes" id="UP000694521"/>
    </source>
</evidence>
<evidence type="ECO:0000313" key="6">
    <source>
        <dbReference type="Ensembl" id="ENSACDP00005015340.1"/>
    </source>
</evidence>
<comment type="subcellular location">
    <subcellularLocation>
        <location evidence="1">Cell membrane</location>
        <topology evidence="1">Single-pass type II membrane protein</topology>
    </subcellularLocation>
</comment>
<dbReference type="SUPFAM" id="SSF56436">
    <property type="entry name" value="C-type lectin-like"/>
    <property type="match status" value="1"/>
</dbReference>
<dbReference type="GO" id="GO:0030246">
    <property type="term" value="F:carbohydrate binding"/>
    <property type="evidence" value="ECO:0007669"/>
    <property type="project" value="UniProtKB-KW"/>
</dbReference>
<reference evidence="6" key="2">
    <citation type="submission" date="2025-09" db="UniProtKB">
        <authorList>
            <consortium name="Ensembl"/>
        </authorList>
    </citation>
    <scope>IDENTIFICATION</scope>
</reference>
<keyword evidence="4" id="KW-0472">Membrane</keyword>
<dbReference type="InterPro" id="IPR001304">
    <property type="entry name" value="C-type_lectin-like"/>
</dbReference>
<dbReference type="Gene3D" id="3.10.100.10">
    <property type="entry name" value="Mannose-Binding Protein A, subunit A"/>
    <property type="match status" value="1"/>
</dbReference>
<evidence type="ECO:0000256" key="1">
    <source>
        <dbReference type="ARBA" id="ARBA00004401"/>
    </source>
</evidence>
<organism evidence="6 7">
    <name type="scientific">Anser cygnoides</name>
    <name type="common">Swan goose</name>
    <dbReference type="NCBI Taxonomy" id="8845"/>
    <lineage>
        <taxon>Eukaryota</taxon>
        <taxon>Metazoa</taxon>
        <taxon>Chordata</taxon>
        <taxon>Craniata</taxon>
        <taxon>Vertebrata</taxon>
        <taxon>Euteleostomi</taxon>
        <taxon>Archelosauria</taxon>
        <taxon>Archosauria</taxon>
        <taxon>Dinosauria</taxon>
        <taxon>Saurischia</taxon>
        <taxon>Theropoda</taxon>
        <taxon>Coelurosauria</taxon>
        <taxon>Aves</taxon>
        <taxon>Neognathae</taxon>
        <taxon>Galloanserae</taxon>
        <taxon>Anseriformes</taxon>
        <taxon>Anatidae</taxon>
        <taxon>Anserinae</taxon>
        <taxon>Anser</taxon>
    </lineage>
</organism>
<evidence type="ECO:0000256" key="2">
    <source>
        <dbReference type="ARBA" id="ARBA00022734"/>
    </source>
</evidence>
<evidence type="ECO:0000256" key="3">
    <source>
        <dbReference type="SAM" id="MobiDB-lite"/>
    </source>
</evidence>
<dbReference type="OrthoDB" id="10059571at2759"/>
<dbReference type="Pfam" id="PF00059">
    <property type="entry name" value="Lectin_C"/>
    <property type="match status" value="1"/>
</dbReference>
<proteinExistence type="predicted"/>
<dbReference type="Proteomes" id="UP000694521">
    <property type="component" value="Unplaced"/>
</dbReference>
<evidence type="ECO:0000256" key="4">
    <source>
        <dbReference type="SAM" id="Phobius"/>
    </source>
</evidence>
<dbReference type="PANTHER" id="PTHR45710">
    <property type="entry name" value="C-TYPE LECTIN DOMAIN-CONTAINING PROTEIN 180"/>
    <property type="match status" value="1"/>
</dbReference>
<name>A0A8B9IKL6_ANSCY</name>
<dbReference type="PANTHER" id="PTHR45710:SF26">
    <property type="entry name" value="RH26557P"/>
    <property type="match status" value="1"/>
</dbReference>
<dbReference type="Ensembl" id="ENSACDT00005018446.1">
    <property type="protein sequence ID" value="ENSACDP00005015340.1"/>
    <property type="gene ID" value="ENSACDG00005011214.1"/>
</dbReference>
<dbReference type="AlphaFoldDB" id="A0A8B9IKL6"/>
<dbReference type="CDD" id="cd03593">
    <property type="entry name" value="CLECT_NK_receptors_like"/>
    <property type="match status" value="1"/>
</dbReference>
<feature type="transmembrane region" description="Helical" evidence="4">
    <location>
        <begin position="73"/>
        <end position="94"/>
    </location>
</feature>
<dbReference type="PROSITE" id="PS50041">
    <property type="entry name" value="C_TYPE_LECTIN_2"/>
    <property type="match status" value="1"/>
</dbReference>
<dbReference type="InterPro" id="IPR016187">
    <property type="entry name" value="CTDL_fold"/>
</dbReference>
<dbReference type="SMART" id="SM00034">
    <property type="entry name" value="CLECT"/>
    <property type="match status" value="1"/>
</dbReference>